<accession>A0A9W8LWW4</accession>
<sequence>PHATSDIEEDSPSEPEPEDQPTSTEKMIMSSTGVANWRLVRRLLQKHNSDEAQVVELLIEWMGDEQAGIDEWWMEAGPADYDGPSTRSSTTAVLPDSINGKHKDPTESAVISEAESADELANTSKSSDLDKPKSAAKTEDAKEPEPTTENKEAGRKSKAKQVKGTARQRKMESKKRQKEMARMKKRQQAAPISTSKTSSTNEAQKMNQIYI</sequence>
<organism evidence="2 3">
    <name type="scientific">Coemansia brasiliensis</name>
    <dbReference type="NCBI Taxonomy" id="2650707"/>
    <lineage>
        <taxon>Eukaryota</taxon>
        <taxon>Fungi</taxon>
        <taxon>Fungi incertae sedis</taxon>
        <taxon>Zoopagomycota</taxon>
        <taxon>Kickxellomycotina</taxon>
        <taxon>Kickxellomycetes</taxon>
        <taxon>Kickxellales</taxon>
        <taxon>Kickxellaceae</taxon>
        <taxon>Coemansia</taxon>
    </lineage>
</organism>
<feature type="non-terminal residue" evidence="2">
    <location>
        <position position="1"/>
    </location>
</feature>
<feature type="region of interest" description="Disordered" evidence="1">
    <location>
        <begin position="1"/>
        <end position="28"/>
    </location>
</feature>
<protein>
    <submittedName>
        <fullName evidence="2">Uncharacterized protein</fullName>
    </submittedName>
</protein>
<evidence type="ECO:0000256" key="1">
    <source>
        <dbReference type="SAM" id="MobiDB-lite"/>
    </source>
</evidence>
<comment type="caution">
    <text evidence="2">The sequence shown here is derived from an EMBL/GenBank/DDBJ whole genome shotgun (WGS) entry which is preliminary data.</text>
</comment>
<feature type="compositionally biased region" description="Basic and acidic residues" evidence="1">
    <location>
        <begin position="127"/>
        <end position="155"/>
    </location>
</feature>
<proteinExistence type="predicted"/>
<feature type="compositionally biased region" description="Acidic residues" evidence="1">
    <location>
        <begin position="1"/>
        <end position="19"/>
    </location>
</feature>
<dbReference type="OrthoDB" id="5588050at2759"/>
<dbReference type="AlphaFoldDB" id="A0A9W8LWW4"/>
<name>A0A9W8LWW4_9FUNG</name>
<keyword evidence="3" id="KW-1185">Reference proteome</keyword>
<dbReference type="EMBL" id="JANBUW010001483">
    <property type="protein sequence ID" value="KAJ2843243.1"/>
    <property type="molecule type" value="Genomic_DNA"/>
</dbReference>
<feature type="region of interest" description="Disordered" evidence="1">
    <location>
        <begin position="73"/>
        <end position="211"/>
    </location>
</feature>
<reference evidence="2" key="1">
    <citation type="submission" date="2022-07" db="EMBL/GenBank/DDBJ databases">
        <title>Phylogenomic reconstructions and comparative analyses of Kickxellomycotina fungi.</title>
        <authorList>
            <person name="Reynolds N.K."/>
            <person name="Stajich J.E."/>
            <person name="Barry K."/>
            <person name="Grigoriev I.V."/>
            <person name="Crous P."/>
            <person name="Smith M.E."/>
        </authorList>
    </citation>
    <scope>NUCLEOTIDE SEQUENCE</scope>
    <source>
        <strain evidence="2">NRRL 1566</strain>
    </source>
</reference>
<feature type="compositionally biased region" description="Polar residues" evidence="1">
    <location>
        <begin position="190"/>
        <end position="211"/>
    </location>
</feature>
<evidence type="ECO:0000313" key="3">
    <source>
        <dbReference type="Proteomes" id="UP001139887"/>
    </source>
</evidence>
<dbReference type="Proteomes" id="UP001139887">
    <property type="component" value="Unassembled WGS sequence"/>
</dbReference>
<feature type="compositionally biased region" description="Basic residues" evidence="1">
    <location>
        <begin position="156"/>
        <end position="187"/>
    </location>
</feature>
<gene>
    <name evidence="2" type="ORF">IWW36_005628</name>
</gene>
<evidence type="ECO:0000313" key="2">
    <source>
        <dbReference type="EMBL" id="KAJ2843243.1"/>
    </source>
</evidence>